<dbReference type="KEGG" id="vcop:MM50RIKEN_01030"/>
<evidence type="ECO:0000313" key="2">
    <source>
        <dbReference type="Proteomes" id="UP000681035"/>
    </source>
</evidence>
<evidence type="ECO:0008006" key="3">
    <source>
        <dbReference type="Google" id="ProtNLM"/>
    </source>
</evidence>
<accession>A0A810PXF4</accession>
<evidence type="ECO:0000313" key="1">
    <source>
        <dbReference type="EMBL" id="BCK80340.1"/>
    </source>
</evidence>
<reference evidence="1" key="1">
    <citation type="submission" date="2020-09" db="EMBL/GenBank/DDBJ databases">
        <title>New species isolated from human feces.</title>
        <authorList>
            <person name="Kitahara M."/>
            <person name="Shigeno Y."/>
            <person name="Shime M."/>
            <person name="Matsumoto Y."/>
            <person name="Nakamura S."/>
            <person name="Motooka D."/>
            <person name="Fukuoka S."/>
            <person name="Nishikawa H."/>
            <person name="Benno Y."/>
        </authorList>
    </citation>
    <scope>NUCLEOTIDE SEQUENCE</scope>
    <source>
        <strain evidence="1">MM50</strain>
    </source>
</reference>
<dbReference type="InterPro" id="IPR042215">
    <property type="entry name" value="CarD-like_C"/>
</dbReference>
<dbReference type="AlphaFoldDB" id="A0A810PXF4"/>
<keyword evidence="2" id="KW-1185">Reference proteome</keyword>
<sequence length="155" mass="17779">MCRIAAVGPSSLSGTDKTKLYYTLTPLTRSGTVLTPVDTKVLMRPILTRQEAEDLIAQLPQLPPEEPESRSMRLLKEFYQQIVTSYDCRRMAGLIRSAVRRRKHALRTGRKVSQMDERYLRRAESALYGELAAALDLPEEEVLPYIRRTCPQWPE</sequence>
<proteinExistence type="predicted"/>
<dbReference type="EMBL" id="AP023418">
    <property type="protein sequence ID" value="BCK80340.1"/>
    <property type="molecule type" value="Genomic_DNA"/>
</dbReference>
<dbReference type="Gene3D" id="1.20.58.1290">
    <property type="entry name" value="CarD-like, C-terminal domain"/>
    <property type="match status" value="1"/>
</dbReference>
<dbReference type="Proteomes" id="UP000681035">
    <property type="component" value="Chromosome"/>
</dbReference>
<organism evidence="1 2">
    <name type="scientific">Vescimonas coprocola</name>
    <dbReference type="NCBI Taxonomy" id="2714355"/>
    <lineage>
        <taxon>Bacteria</taxon>
        <taxon>Bacillati</taxon>
        <taxon>Bacillota</taxon>
        <taxon>Clostridia</taxon>
        <taxon>Eubacteriales</taxon>
        <taxon>Oscillospiraceae</taxon>
        <taxon>Vescimonas</taxon>
    </lineage>
</organism>
<protein>
    <recommendedName>
        <fullName evidence="3">CarD family transcriptional regulator</fullName>
    </recommendedName>
</protein>
<name>A0A810PXF4_9FIRM</name>
<dbReference type="Gene3D" id="2.40.10.170">
    <property type="match status" value="1"/>
</dbReference>
<gene>
    <name evidence="1" type="ORF">MM50RIKEN_01030</name>
</gene>